<evidence type="ECO:0000256" key="1">
    <source>
        <dbReference type="SAM" id="MobiDB-lite"/>
    </source>
</evidence>
<dbReference type="Proteomes" id="UP001249851">
    <property type="component" value="Unassembled WGS sequence"/>
</dbReference>
<organism evidence="2 3">
    <name type="scientific">Acropora cervicornis</name>
    <name type="common">Staghorn coral</name>
    <dbReference type="NCBI Taxonomy" id="6130"/>
    <lineage>
        <taxon>Eukaryota</taxon>
        <taxon>Metazoa</taxon>
        <taxon>Cnidaria</taxon>
        <taxon>Anthozoa</taxon>
        <taxon>Hexacorallia</taxon>
        <taxon>Scleractinia</taxon>
        <taxon>Astrocoeniina</taxon>
        <taxon>Acroporidae</taxon>
        <taxon>Acropora</taxon>
    </lineage>
</organism>
<reference evidence="2" key="1">
    <citation type="journal article" date="2023" name="G3 (Bethesda)">
        <title>Whole genome assembly and annotation of the endangered Caribbean coral Acropora cervicornis.</title>
        <authorList>
            <person name="Selwyn J.D."/>
            <person name="Vollmer S.V."/>
        </authorList>
    </citation>
    <scope>NUCLEOTIDE SEQUENCE</scope>
    <source>
        <strain evidence="2">K2</strain>
    </source>
</reference>
<dbReference type="EMBL" id="JARQWQ010000046">
    <property type="protein sequence ID" value="KAK2558086.1"/>
    <property type="molecule type" value="Genomic_DNA"/>
</dbReference>
<dbReference type="AlphaFoldDB" id="A0AAD9QB59"/>
<feature type="region of interest" description="Disordered" evidence="1">
    <location>
        <begin position="1"/>
        <end position="31"/>
    </location>
</feature>
<reference evidence="2" key="2">
    <citation type="journal article" date="2023" name="Science">
        <title>Genomic signatures of disease resistance in endangered staghorn corals.</title>
        <authorList>
            <person name="Vollmer S.V."/>
            <person name="Selwyn J.D."/>
            <person name="Despard B.A."/>
            <person name="Roesel C.L."/>
        </authorList>
    </citation>
    <scope>NUCLEOTIDE SEQUENCE</scope>
    <source>
        <strain evidence="2">K2</strain>
    </source>
</reference>
<protein>
    <submittedName>
        <fullName evidence="2">Uncharacterized protein</fullName>
    </submittedName>
</protein>
<keyword evidence="3" id="KW-1185">Reference proteome</keyword>
<comment type="caution">
    <text evidence="2">The sequence shown here is derived from an EMBL/GenBank/DDBJ whole genome shotgun (WGS) entry which is preliminary data.</text>
</comment>
<proteinExistence type="predicted"/>
<accession>A0AAD9QB59</accession>
<evidence type="ECO:0000313" key="3">
    <source>
        <dbReference type="Proteomes" id="UP001249851"/>
    </source>
</evidence>
<gene>
    <name evidence="2" type="ORF">P5673_019661</name>
</gene>
<sequence>MVINKTRLHPKSPSFPRPRNQPRKGKWNGKDFTPFEGIPDYGLGCRSPTAVDSEFRVSLLVTMLYDQNISSDVFNPGRVREEGRALLNQTNYTEMGSTRMKKTLAKREKKDSKPNLTEAAPPLGSDSSKMRYKA</sequence>
<feature type="compositionally biased region" description="Polar residues" evidence="1">
    <location>
        <begin position="87"/>
        <end position="96"/>
    </location>
</feature>
<feature type="region of interest" description="Disordered" evidence="1">
    <location>
        <begin position="87"/>
        <end position="134"/>
    </location>
</feature>
<name>A0AAD9QB59_ACRCE</name>
<feature type="compositionally biased region" description="Basic residues" evidence="1">
    <location>
        <begin position="1"/>
        <end position="10"/>
    </location>
</feature>
<evidence type="ECO:0000313" key="2">
    <source>
        <dbReference type="EMBL" id="KAK2558086.1"/>
    </source>
</evidence>